<sequence length="106" mass="12701">MSNQDVHPNKSEEQRSKYKYYIDLYIALHQLKTEKEEELTKIYKKIQTELIDSKKFLPQLIVEDILNFISCNNRYTKSYLSLAKFICDDYHVLEINSVNIISIFLF</sequence>
<dbReference type="KEGG" id="tva:4763615"/>
<dbReference type="InParanoid" id="A2ENP5"/>
<reference evidence="1" key="2">
    <citation type="journal article" date="2007" name="Science">
        <title>Draft genome sequence of the sexually transmitted pathogen Trichomonas vaginalis.</title>
        <authorList>
            <person name="Carlton J.M."/>
            <person name="Hirt R.P."/>
            <person name="Silva J.C."/>
            <person name="Delcher A.L."/>
            <person name="Schatz M."/>
            <person name="Zhao Q."/>
            <person name="Wortman J.R."/>
            <person name="Bidwell S.L."/>
            <person name="Alsmark U.C.M."/>
            <person name="Besteiro S."/>
            <person name="Sicheritz-Ponten T."/>
            <person name="Noel C.J."/>
            <person name="Dacks J.B."/>
            <person name="Foster P.G."/>
            <person name="Simillion C."/>
            <person name="Van de Peer Y."/>
            <person name="Miranda-Saavedra D."/>
            <person name="Barton G.J."/>
            <person name="Westrop G.D."/>
            <person name="Mueller S."/>
            <person name="Dessi D."/>
            <person name="Fiori P.L."/>
            <person name="Ren Q."/>
            <person name="Paulsen I."/>
            <person name="Zhang H."/>
            <person name="Bastida-Corcuera F.D."/>
            <person name="Simoes-Barbosa A."/>
            <person name="Brown M.T."/>
            <person name="Hayes R.D."/>
            <person name="Mukherjee M."/>
            <person name="Okumura C.Y."/>
            <person name="Schneider R."/>
            <person name="Smith A.J."/>
            <person name="Vanacova S."/>
            <person name="Villalvazo M."/>
            <person name="Haas B.J."/>
            <person name="Pertea M."/>
            <person name="Feldblyum T.V."/>
            <person name="Utterback T.R."/>
            <person name="Shu C.L."/>
            <person name="Osoegawa K."/>
            <person name="de Jong P.J."/>
            <person name="Hrdy I."/>
            <person name="Horvathova L."/>
            <person name="Zubacova Z."/>
            <person name="Dolezal P."/>
            <person name="Malik S.B."/>
            <person name="Logsdon J.M. Jr."/>
            <person name="Henze K."/>
            <person name="Gupta A."/>
            <person name="Wang C.C."/>
            <person name="Dunne R.L."/>
            <person name="Upcroft J.A."/>
            <person name="Upcroft P."/>
            <person name="White O."/>
            <person name="Salzberg S.L."/>
            <person name="Tang P."/>
            <person name="Chiu C.-H."/>
            <person name="Lee Y.-S."/>
            <person name="Embley T.M."/>
            <person name="Coombs G.H."/>
            <person name="Mottram J.C."/>
            <person name="Tachezy J."/>
            <person name="Fraser-Liggett C.M."/>
            <person name="Johnson P.J."/>
        </authorList>
    </citation>
    <scope>NUCLEOTIDE SEQUENCE [LARGE SCALE GENOMIC DNA]</scope>
    <source>
        <strain evidence="1">G3</strain>
    </source>
</reference>
<evidence type="ECO:0000313" key="2">
    <source>
        <dbReference type="Proteomes" id="UP000001542"/>
    </source>
</evidence>
<protein>
    <submittedName>
        <fullName evidence="1">Uncharacterized protein</fullName>
    </submittedName>
</protein>
<dbReference type="Proteomes" id="UP000001542">
    <property type="component" value="Unassembled WGS sequence"/>
</dbReference>
<evidence type="ECO:0000313" key="1">
    <source>
        <dbReference type="EMBL" id="EAY05745.1"/>
    </source>
</evidence>
<gene>
    <name evidence="1" type="ORF">TVAG_100680</name>
</gene>
<dbReference type="EMBL" id="DS113441">
    <property type="protein sequence ID" value="EAY05745.1"/>
    <property type="molecule type" value="Genomic_DNA"/>
</dbReference>
<keyword evidence="2" id="KW-1185">Reference proteome</keyword>
<name>A2ENP5_TRIV3</name>
<dbReference type="RefSeq" id="XP_001317968.1">
    <property type="nucleotide sequence ID" value="XM_001317933.1"/>
</dbReference>
<organism evidence="1 2">
    <name type="scientific">Trichomonas vaginalis (strain ATCC PRA-98 / G3)</name>
    <dbReference type="NCBI Taxonomy" id="412133"/>
    <lineage>
        <taxon>Eukaryota</taxon>
        <taxon>Metamonada</taxon>
        <taxon>Parabasalia</taxon>
        <taxon>Trichomonadida</taxon>
        <taxon>Trichomonadidae</taxon>
        <taxon>Trichomonas</taxon>
    </lineage>
</organism>
<dbReference type="AlphaFoldDB" id="A2ENP5"/>
<proteinExistence type="predicted"/>
<dbReference type="VEuPathDB" id="TrichDB:TVAGG3_0407740"/>
<reference evidence="1" key="1">
    <citation type="submission" date="2006-10" db="EMBL/GenBank/DDBJ databases">
        <authorList>
            <person name="Amadeo P."/>
            <person name="Zhao Q."/>
            <person name="Wortman J."/>
            <person name="Fraser-Liggett C."/>
            <person name="Carlton J."/>
        </authorList>
    </citation>
    <scope>NUCLEOTIDE SEQUENCE</scope>
    <source>
        <strain evidence="1">G3</strain>
    </source>
</reference>
<accession>A2ENP5</accession>